<keyword evidence="2 5" id="KW-0547">Nucleotide-binding</keyword>
<dbReference type="OrthoDB" id="2020426at2759"/>
<dbReference type="GO" id="GO:0004672">
    <property type="term" value="F:protein kinase activity"/>
    <property type="evidence" value="ECO:0007669"/>
    <property type="project" value="InterPro"/>
</dbReference>
<sequence length="1101" mass="123459">MEEEGLPLRLVRCPKCENLLPEPLEYSVYQCGGCGAVLRGKQSTPASEKASLEKTDNKNDTRIEPSTTDNVSLESSSQTKRESDEFDVGFWQGRIVHEKDPNLTPSSSSIQEKREIFIDSDKNRRRRLDFGHISSRPVGFHRNASTVEKGRFGNLPYSNEGPSSSHFGGHITNNGGIHEFLRVQDLENDRAELLKKLDDLRTKLSRSYNVAEDPNERLDSSYPWPHQPPSLPHHPPRHQYLHSLYHDPFLGYNQHETLHHQPSCSCSQCYKINWQVIRPKIRPFSSFTSQRTSYPIPEHLPYGPHKLSSHHVGSLDLGNDFGTRYPRRRVILSHGGERVSFPILGGAPFISCCNCLELLKIPKKLAFLGKNDHKTIKCAVCSALISLRLDDNKIVASFSSPSIQHKANKRKSNRSPHSSLDYNNYVDKVQLTNTEPNLSANETEKSEQQIPDSVLEKPSLPVPILESQNDELTKNQKTNKERVIDDHNNIKPSKDALVATEIDVSLTEYLNCDVISKEDDQTRNKKVGNQSFFAGLIKKRLKDFARSSSAVEKGRSNVFVNGQLLTDLEVKKAEKVAGPIHPGEYWYDSLAGFWGVMNQPCLGIIPPFIEELDRPMPKNCAAGNTKVFVNGRELNQKDLDLLAGRGLPTTKDRSYIVDISGKVVDGTTGEELEALGKLAPTLDGQDAALRIMNHAFSLNVQQLNITCLFKYYSGSLEHRPGIPISVYGPQALKHFTLSWVSYSDQLILTSTRVEFSCLATLDLQDITLYDGFLSMCPNLENLTLNRCKVAGSEVLSISHPQLSNLTLEKNGDWRQLTVNVHTPQLKNLTISRYIGGFQVSAPKLTSLLIRGHCPYMFSTDGFHFLEKAQLSLHSFKWLSTSDGSTVIGLIQEFHNVKFLSLTADVIQLLNSSLQLISQQPCLLANLKSLKILPKVSCMGWHKRTEVFMYPEIKSFLLNSSSKATLTKVMQEHCCDVDKYEILEKVGEGTFGAVYKALDKKTGALVALKETRLGKDGGIPPTAIYLKKFSDSRPFPPSQIQKFMYELCDGVAYCHSLVVLHRDLKPENLLVDKERDILKIADLGIARAFTTPEVLLNIFGLN</sequence>
<evidence type="ECO:0000256" key="1">
    <source>
        <dbReference type="ARBA" id="ARBA00022679"/>
    </source>
</evidence>
<dbReference type="PROSITE" id="PS00107">
    <property type="entry name" value="PROTEIN_KINASE_ATP"/>
    <property type="match status" value="1"/>
</dbReference>
<dbReference type="InterPro" id="IPR011009">
    <property type="entry name" value="Kinase-like_dom_sf"/>
</dbReference>
<evidence type="ECO:0000256" key="6">
    <source>
        <dbReference type="SAM" id="MobiDB-lite"/>
    </source>
</evidence>
<dbReference type="InterPro" id="IPR055126">
    <property type="entry name" value="EDR4-like_N"/>
</dbReference>
<comment type="caution">
    <text evidence="8">The sequence shown here is derived from an EMBL/GenBank/DDBJ whole genome shotgun (WGS) entry which is preliminary data.</text>
</comment>
<dbReference type="InterPro" id="IPR021480">
    <property type="entry name" value="Zinc_ribbon_12"/>
</dbReference>
<feature type="compositionally biased region" description="Polar residues" evidence="6">
    <location>
        <begin position="64"/>
        <end position="78"/>
    </location>
</feature>
<dbReference type="Gene3D" id="1.10.510.10">
    <property type="entry name" value="Transferase(Phosphotransferase) domain 1"/>
    <property type="match status" value="1"/>
</dbReference>
<dbReference type="Proteomes" id="UP000326396">
    <property type="component" value="Unassembled WGS sequence"/>
</dbReference>
<dbReference type="Pfam" id="PF00069">
    <property type="entry name" value="Pkinase"/>
    <property type="match status" value="1"/>
</dbReference>
<dbReference type="InterPro" id="IPR040244">
    <property type="entry name" value="EDR4-like"/>
</dbReference>
<dbReference type="EMBL" id="SZYD01000643">
    <property type="protein sequence ID" value="KAD1599181.1"/>
    <property type="molecule type" value="Genomic_DNA"/>
</dbReference>
<dbReference type="Pfam" id="PF11331">
    <property type="entry name" value="Zn_ribbon_12"/>
    <property type="match status" value="1"/>
</dbReference>
<evidence type="ECO:0000313" key="8">
    <source>
        <dbReference type="EMBL" id="KAD1599181.1"/>
    </source>
</evidence>
<dbReference type="PROSITE" id="PS50011">
    <property type="entry name" value="PROTEIN_KINASE_DOM"/>
    <property type="match status" value="1"/>
</dbReference>
<protein>
    <recommendedName>
        <fullName evidence="7">Protein kinase domain-containing protein</fullName>
    </recommendedName>
</protein>
<dbReference type="AlphaFoldDB" id="A0A5N6LHC3"/>
<keyword evidence="1" id="KW-0808">Transferase</keyword>
<dbReference type="PANTHER" id="PTHR31105:SF42">
    <property type="entry name" value="OS02G0258300 PROTEIN"/>
    <property type="match status" value="1"/>
</dbReference>
<evidence type="ECO:0000256" key="5">
    <source>
        <dbReference type="PROSITE-ProRule" id="PRU10141"/>
    </source>
</evidence>
<organism evidence="8 9">
    <name type="scientific">Mikania micrantha</name>
    <name type="common">bitter vine</name>
    <dbReference type="NCBI Taxonomy" id="192012"/>
    <lineage>
        <taxon>Eukaryota</taxon>
        <taxon>Viridiplantae</taxon>
        <taxon>Streptophyta</taxon>
        <taxon>Embryophyta</taxon>
        <taxon>Tracheophyta</taxon>
        <taxon>Spermatophyta</taxon>
        <taxon>Magnoliopsida</taxon>
        <taxon>eudicotyledons</taxon>
        <taxon>Gunneridae</taxon>
        <taxon>Pentapetalae</taxon>
        <taxon>asterids</taxon>
        <taxon>campanulids</taxon>
        <taxon>Asterales</taxon>
        <taxon>Asteraceae</taxon>
        <taxon>Asteroideae</taxon>
        <taxon>Heliantheae alliance</taxon>
        <taxon>Eupatorieae</taxon>
        <taxon>Mikania</taxon>
    </lineage>
</organism>
<keyword evidence="3" id="KW-0418">Kinase</keyword>
<dbReference type="Pfam" id="PF22910">
    <property type="entry name" value="EDR4-like_1st"/>
    <property type="match status" value="1"/>
</dbReference>
<feature type="region of interest" description="Disordered" evidence="6">
    <location>
        <begin position="403"/>
        <end position="459"/>
    </location>
</feature>
<dbReference type="PROSITE" id="PS00108">
    <property type="entry name" value="PROTEIN_KINASE_ST"/>
    <property type="match status" value="1"/>
</dbReference>
<feature type="region of interest" description="Disordered" evidence="6">
    <location>
        <begin position="211"/>
        <end position="234"/>
    </location>
</feature>
<dbReference type="SUPFAM" id="SSF52058">
    <property type="entry name" value="L domain-like"/>
    <property type="match status" value="1"/>
</dbReference>
<name>A0A5N6LHC3_9ASTR</name>
<dbReference type="InterPro" id="IPR008271">
    <property type="entry name" value="Ser/Thr_kinase_AS"/>
</dbReference>
<dbReference type="SMART" id="SM00220">
    <property type="entry name" value="S_TKc"/>
    <property type="match status" value="1"/>
</dbReference>
<dbReference type="InterPro" id="IPR017441">
    <property type="entry name" value="Protein_kinase_ATP_BS"/>
</dbReference>
<evidence type="ECO:0000256" key="3">
    <source>
        <dbReference type="ARBA" id="ARBA00022777"/>
    </source>
</evidence>
<accession>A0A5N6LHC3</accession>
<feature type="binding site" evidence="5">
    <location>
        <position position="1008"/>
    </location>
    <ligand>
        <name>ATP</name>
        <dbReference type="ChEBI" id="CHEBI:30616"/>
    </ligand>
</feature>
<dbReference type="Gene3D" id="3.30.200.20">
    <property type="entry name" value="Phosphorylase Kinase, domain 1"/>
    <property type="match status" value="1"/>
</dbReference>
<proteinExistence type="predicted"/>
<keyword evidence="4 5" id="KW-0067">ATP-binding</keyword>
<dbReference type="SUPFAM" id="SSF56112">
    <property type="entry name" value="Protein kinase-like (PK-like)"/>
    <property type="match status" value="1"/>
</dbReference>
<evidence type="ECO:0000259" key="7">
    <source>
        <dbReference type="PROSITE" id="PS50011"/>
    </source>
</evidence>
<keyword evidence="9" id="KW-1185">Reference proteome</keyword>
<dbReference type="GO" id="GO:0005524">
    <property type="term" value="F:ATP binding"/>
    <property type="evidence" value="ECO:0007669"/>
    <property type="project" value="UniProtKB-UniRule"/>
</dbReference>
<reference evidence="8 9" key="1">
    <citation type="submission" date="2019-05" db="EMBL/GenBank/DDBJ databases">
        <title>Mikania micrantha, genome provides insights into the molecular mechanism of rapid growth.</title>
        <authorList>
            <person name="Liu B."/>
        </authorList>
    </citation>
    <scope>NUCLEOTIDE SEQUENCE [LARGE SCALE GENOMIC DNA]</scope>
    <source>
        <strain evidence="8">NLD-2019</strain>
        <tissue evidence="8">Leaf</tissue>
    </source>
</reference>
<dbReference type="InterPro" id="IPR000719">
    <property type="entry name" value="Prot_kinase_dom"/>
</dbReference>
<dbReference type="GO" id="GO:1900150">
    <property type="term" value="P:regulation of defense response to fungus"/>
    <property type="evidence" value="ECO:0007669"/>
    <property type="project" value="InterPro"/>
</dbReference>
<evidence type="ECO:0000313" key="9">
    <source>
        <dbReference type="Proteomes" id="UP000326396"/>
    </source>
</evidence>
<evidence type="ECO:0000256" key="2">
    <source>
        <dbReference type="ARBA" id="ARBA00022741"/>
    </source>
</evidence>
<feature type="domain" description="Protein kinase" evidence="7">
    <location>
        <begin position="872"/>
        <end position="1101"/>
    </location>
</feature>
<feature type="compositionally biased region" description="Basic and acidic residues" evidence="6">
    <location>
        <begin position="50"/>
        <end position="63"/>
    </location>
</feature>
<evidence type="ECO:0000256" key="4">
    <source>
        <dbReference type="ARBA" id="ARBA00022840"/>
    </source>
</evidence>
<gene>
    <name evidence="8" type="ORF">E3N88_42578</name>
</gene>
<feature type="compositionally biased region" description="Polar residues" evidence="6">
    <location>
        <begin position="430"/>
        <end position="441"/>
    </location>
</feature>
<dbReference type="PANTHER" id="PTHR31105">
    <property type="entry name" value="EXTRA-LARGE G-PROTEIN-LIKE"/>
    <property type="match status" value="1"/>
</dbReference>
<feature type="region of interest" description="Disordered" evidence="6">
    <location>
        <begin position="40"/>
        <end position="84"/>
    </location>
</feature>